<dbReference type="Proteomes" id="UP000694941">
    <property type="component" value="Unplaced"/>
</dbReference>
<dbReference type="InterPro" id="IPR024983">
    <property type="entry name" value="CHAT_dom"/>
</dbReference>
<accession>A0ABM1BQY7</accession>
<keyword evidence="3" id="KW-1185">Reference proteome</keyword>
<dbReference type="RefSeq" id="XP_013786947.1">
    <property type="nucleotide sequence ID" value="XM_013931493.2"/>
</dbReference>
<dbReference type="InterPro" id="IPR011990">
    <property type="entry name" value="TPR-like_helical_dom_sf"/>
</dbReference>
<feature type="region of interest" description="Disordered" evidence="1">
    <location>
        <begin position="686"/>
        <end position="726"/>
    </location>
</feature>
<dbReference type="PANTHER" id="PTHR10098">
    <property type="entry name" value="RAPSYN-RELATED"/>
    <property type="match status" value="1"/>
</dbReference>
<name>A0ABM1BQY7_LIMPO</name>
<dbReference type="InterPro" id="IPR019734">
    <property type="entry name" value="TPR_rpt"/>
</dbReference>
<evidence type="ECO:0000313" key="3">
    <source>
        <dbReference type="Proteomes" id="UP000694941"/>
    </source>
</evidence>
<feature type="domain" description="CHAT" evidence="2">
    <location>
        <begin position="747"/>
        <end position="1039"/>
    </location>
</feature>
<sequence>MEFLKGDENTEVLQKVTKLMQSFENQVESLKSEVNSGDLTEKIKSGTSNETVILQDLLNTNLPALAIVLDKLLEQKDDLSVQKRLEYLGLRQHVAMSLETFTKARTIAEEMYQLAKDLHQSTTTYYLDAQVAITTAYNSLFQACICCFLVCRYQGALEEAKKYLDEAKCVAEKSNNDDDHQMALIHHADWLLAKGNLNYAINEFLDPLLHKKNLSMKNKGFLLQKLGNACRSAAQWGPAKHHLRESIRLAQSLGDKVAEYDRATDLGNVYRSEGRISDAIKHQSRHMAFAFQRGDLWGLSVACFNMGFAYFSISPKPDLERSMIFLVVKNILSLRTHNEPLRGIALSNLGKVFCALGQYETAIKALQEGVNVAKATGNIAGEGMAYGNIGTAFRHLGKFDEAIIHHEKYRVNGLQRGDDGGVAIMLREMALDYLLKGDLENAEMQVKKAIITLETIRTKLGTEDSSRLANFDKNQAEAYNFLQVILVKQGRIKEALALSEFARGRAITDVIRDNSLKNLKDSPSSWLWRDDIILKTEMREELVNDIIQDFYSTADLLNSSFLVYSVVKSYTPDRKPEKMLYIWVIKCSAHVQEGEDRIGFASVQLKEENFDSKLVEDNKFFSSLCRSFAYVNLSNDEILRPLVSEKNTDTITQEEPEDVDDVIPDFPDTKSAKHFVSLLNALKLDQKETGREEGRSKDKSTESRRGTELSKDGVLEDNSSSKPNEKMSEIERITILRSQWEKEGQQQLKLLYRICIEPIIQVLPTSRDGVSTRLIVIPQEFLFSVPFCALKSPNGRYFIEDYIISYAPSLRAMRLLHLRNSHLQKLQGNRNRRVLAIGNPKMAVGNLPELEFAAKEAFMVQRIFGADDCTVATGEQAKKSFVLEKLKEVDIIHLASHAAPRDPVVDETTVADGDYLMRGFVILAPSSDQCEGILLAREIEQVPCSCQLVMLSCCETGLGKVTGDGVVGLYRSFLAAGATGVVVTLWEIRDDITLEFMETFYNHYRNKDDVPAALRAAMMYLLKDRELPPSQWAAFSLIGVSREKKTM</sequence>
<dbReference type="Pfam" id="PF12770">
    <property type="entry name" value="CHAT"/>
    <property type="match status" value="1"/>
</dbReference>
<dbReference type="SUPFAM" id="SSF48452">
    <property type="entry name" value="TPR-like"/>
    <property type="match status" value="2"/>
</dbReference>
<protein>
    <submittedName>
        <fullName evidence="4">Tetratricopeptide repeat protein 28-like</fullName>
    </submittedName>
</protein>
<organism evidence="3 4">
    <name type="scientific">Limulus polyphemus</name>
    <name type="common">Atlantic horseshoe crab</name>
    <dbReference type="NCBI Taxonomy" id="6850"/>
    <lineage>
        <taxon>Eukaryota</taxon>
        <taxon>Metazoa</taxon>
        <taxon>Ecdysozoa</taxon>
        <taxon>Arthropoda</taxon>
        <taxon>Chelicerata</taxon>
        <taxon>Merostomata</taxon>
        <taxon>Xiphosura</taxon>
        <taxon>Limulidae</taxon>
        <taxon>Limulus</taxon>
    </lineage>
</organism>
<evidence type="ECO:0000256" key="1">
    <source>
        <dbReference type="SAM" id="MobiDB-lite"/>
    </source>
</evidence>
<gene>
    <name evidence="4" type="primary">LOC106470912</name>
</gene>
<dbReference type="Gene3D" id="1.25.40.10">
    <property type="entry name" value="Tetratricopeptide repeat domain"/>
    <property type="match status" value="2"/>
</dbReference>
<dbReference type="GeneID" id="106470912"/>
<feature type="compositionally biased region" description="Basic and acidic residues" evidence="1">
    <location>
        <begin position="686"/>
        <end position="714"/>
    </location>
</feature>
<dbReference type="PANTHER" id="PTHR10098:SF108">
    <property type="entry name" value="TETRATRICOPEPTIDE REPEAT PROTEIN 28"/>
    <property type="match status" value="1"/>
</dbReference>
<dbReference type="SMART" id="SM00028">
    <property type="entry name" value="TPR"/>
    <property type="match status" value="4"/>
</dbReference>
<proteinExistence type="predicted"/>
<dbReference type="Pfam" id="PF13424">
    <property type="entry name" value="TPR_12"/>
    <property type="match status" value="1"/>
</dbReference>
<evidence type="ECO:0000313" key="4">
    <source>
        <dbReference type="RefSeq" id="XP_013786947.1"/>
    </source>
</evidence>
<evidence type="ECO:0000259" key="2">
    <source>
        <dbReference type="Pfam" id="PF12770"/>
    </source>
</evidence>
<reference evidence="4" key="1">
    <citation type="submission" date="2025-08" db="UniProtKB">
        <authorList>
            <consortium name="RefSeq"/>
        </authorList>
    </citation>
    <scope>IDENTIFICATION</scope>
    <source>
        <tissue evidence="4">Muscle</tissue>
    </source>
</reference>